<proteinExistence type="predicted"/>
<evidence type="ECO:0008006" key="3">
    <source>
        <dbReference type="Google" id="ProtNLM"/>
    </source>
</evidence>
<dbReference type="STRING" id="1156417.Y919_06790"/>
<dbReference type="RefSeq" id="WP_035163478.1">
    <property type="nucleotide sequence ID" value="NZ_AZTB01000029.1"/>
</dbReference>
<dbReference type="InterPro" id="IPR020483">
    <property type="entry name" value="Uncharacterised_YgbA"/>
</dbReference>
<sequence length="95" mass="11572">MDKLENEKRLLEKMIKLYCKKKHGTKENLCPDCKELMEYAFYRLSKCPFGNNKKSCASCNIKCYDKEHKDRIKEVMKFSGWRIFFRHPIMTLRHF</sequence>
<protein>
    <recommendedName>
        <fullName evidence="3">Nitrous oxide regulator</fullName>
    </recommendedName>
</protein>
<evidence type="ECO:0000313" key="1">
    <source>
        <dbReference type="EMBL" id="KGG80366.1"/>
    </source>
</evidence>
<reference evidence="1 2" key="1">
    <citation type="submission" date="2013-12" db="EMBL/GenBank/DDBJ databases">
        <title>Draft genome sequence of Caloranaerobacter sp. H53214.</title>
        <authorList>
            <person name="Jiang L.J."/>
            <person name="Shao Z.Z."/>
            <person name="Long M.N."/>
        </authorList>
    </citation>
    <scope>NUCLEOTIDE SEQUENCE [LARGE SCALE GENOMIC DNA]</scope>
    <source>
        <strain evidence="1 2">H53214</strain>
    </source>
</reference>
<dbReference type="AlphaFoldDB" id="A0A096DM51"/>
<name>A0A096DM51_9FIRM</name>
<evidence type="ECO:0000313" key="2">
    <source>
        <dbReference type="Proteomes" id="UP000029622"/>
    </source>
</evidence>
<dbReference type="Pfam" id="PF11756">
    <property type="entry name" value="YgbA_NO"/>
    <property type="match status" value="1"/>
</dbReference>
<organism evidence="1 2">
    <name type="scientific">Caloranaerobacter azorensis H53214</name>
    <dbReference type="NCBI Taxonomy" id="1156417"/>
    <lineage>
        <taxon>Bacteria</taxon>
        <taxon>Bacillati</taxon>
        <taxon>Bacillota</taxon>
        <taxon>Tissierellia</taxon>
        <taxon>Tissierellales</taxon>
        <taxon>Thermohalobacteraceae</taxon>
        <taxon>Caloranaerobacter</taxon>
    </lineage>
</organism>
<gene>
    <name evidence="1" type="ORF">Y919_06790</name>
</gene>
<dbReference type="NCBIfam" id="NF007714">
    <property type="entry name" value="PRK10410.1-2"/>
    <property type="match status" value="1"/>
</dbReference>
<dbReference type="EMBL" id="AZTB01000029">
    <property type="protein sequence ID" value="KGG80366.1"/>
    <property type="molecule type" value="Genomic_DNA"/>
</dbReference>
<dbReference type="Proteomes" id="UP000029622">
    <property type="component" value="Unassembled WGS sequence"/>
</dbReference>
<comment type="caution">
    <text evidence="1">The sequence shown here is derived from an EMBL/GenBank/DDBJ whole genome shotgun (WGS) entry which is preliminary data.</text>
</comment>
<accession>A0A096DM51</accession>